<feature type="transmembrane region" description="Helical" evidence="2">
    <location>
        <begin position="53"/>
        <end position="77"/>
    </location>
</feature>
<reference evidence="4" key="1">
    <citation type="journal article" date="2019" name="Int. J. Syst. Evol. Microbiol.">
        <title>The Global Catalogue of Microorganisms (GCM) 10K type strain sequencing project: providing services to taxonomists for standard genome sequencing and annotation.</title>
        <authorList>
            <consortium name="The Broad Institute Genomics Platform"/>
            <consortium name="The Broad Institute Genome Sequencing Center for Infectious Disease"/>
            <person name="Wu L."/>
            <person name="Ma J."/>
        </authorList>
    </citation>
    <scope>NUCLEOTIDE SEQUENCE [LARGE SCALE GENOMIC DNA]</scope>
    <source>
        <strain evidence="4">JCM 16929</strain>
    </source>
</reference>
<dbReference type="RefSeq" id="WP_344802653.1">
    <property type="nucleotide sequence ID" value="NZ_BAABAB010000009.1"/>
</dbReference>
<evidence type="ECO:0000256" key="2">
    <source>
        <dbReference type="SAM" id="Phobius"/>
    </source>
</evidence>
<organism evidence="3 4">
    <name type="scientific">Microlunatus ginsengisoli</name>
    <dbReference type="NCBI Taxonomy" id="363863"/>
    <lineage>
        <taxon>Bacteria</taxon>
        <taxon>Bacillati</taxon>
        <taxon>Actinomycetota</taxon>
        <taxon>Actinomycetes</taxon>
        <taxon>Propionibacteriales</taxon>
        <taxon>Propionibacteriaceae</taxon>
        <taxon>Microlunatus</taxon>
    </lineage>
</organism>
<keyword evidence="2" id="KW-1133">Transmembrane helix</keyword>
<keyword evidence="4" id="KW-1185">Reference proteome</keyword>
<comment type="caution">
    <text evidence="3">The sequence shown here is derived from an EMBL/GenBank/DDBJ whole genome shotgun (WGS) entry which is preliminary data.</text>
</comment>
<evidence type="ECO:0000256" key="1">
    <source>
        <dbReference type="SAM" id="MobiDB-lite"/>
    </source>
</evidence>
<evidence type="ECO:0008006" key="5">
    <source>
        <dbReference type="Google" id="ProtNLM"/>
    </source>
</evidence>
<keyword evidence="2" id="KW-0472">Membrane</keyword>
<evidence type="ECO:0000313" key="4">
    <source>
        <dbReference type="Proteomes" id="UP001501490"/>
    </source>
</evidence>
<sequence>MSSAVNPEPHGRSSEPPRQPATDHVVDQPNPSRQQVLAEQKDRFGGMKIGACFFGWLTATGTTVILTALLAAAGTAFGLGNTDAAQQAQNTNPETVGLVGAIALLVIIFVGYYCGGYVAGRMARFNGLKQGLGVWLWAVIIAVVVAILIVIAGAQFNVLGNLNGFPRIPINEGTLSTAGILTAIGLALVSLLGAILGGLAGMAYHRRVDKASYDAAANR</sequence>
<feature type="transmembrane region" description="Helical" evidence="2">
    <location>
        <begin position="178"/>
        <end position="204"/>
    </location>
</feature>
<protein>
    <recommendedName>
        <fullName evidence="5">Major facilitator superfamily (MFS) profile domain-containing protein</fullName>
    </recommendedName>
</protein>
<dbReference type="Proteomes" id="UP001501490">
    <property type="component" value="Unassembled WGS sequence"/>
</dbReference>
<feature type="region of interest" description="Disordered" evidence="1">
    <location>
        <begin position="1"/>
        <end position="32"/>
    </location>
</feature>
<feature type="transmembrane region" description="Helical" evidence="2">
    <location>
        <begin position="97"/>
        <end position="120"/>
    </location>
</feature>
<proteinExistence type="predicted"/>
<dbReference type="EMBL" id="BAABAB010000009">
    <property type="protein sequence ID" value="GAA3612925.1"/>
    <property type="molecule type" value="Genomic_DNA"/>
</dbReference>
<evidence type="ECO:0000313" key="3">
    <source>
        <dbReference type="EMBL" id="GAA3612925.1"/>
    </source>
</evidence>
<keyword evidence="2" id="KW-0812">Transmembrane</keyword>
<accession>A0ABP6ZMZ5</accession>
<name>A0ABP6ZMZ5_9ACTN</name>
<gene>
    <name evidence="3" type="ORF">GCM10022236_13370</name>
</gene>
<feature type="transmembrane region" description="Helical" evidence="2">
    <location>
        <begin position="132"/>
        <end position="158"/>
    </location>
</feature>